<evidence type="ECO:0000313" key="1">
    <source>
        <dbReference type="EMBL" id="KAJ6218672.1"/>
    </source>
</evidence>
<dbReference type="Proteomes" id="UP001142055">
    <property type="component" value="Chromosome 2"/>
</dbReference>
<proteinExistence type="predicted"/>
<dbReference type="EMBL" id="JAPWDV010000002">
    <property type="protein sequence ID" value="KAJ6218672.1"/>
    <property type="molecule type" value="Genomic_DNA"/>
</dbReference>
<protein>
    <submittedName>
        <fullName evidence="1">Uncharacterized protein</fullName>
    </submittedName>
</protein>
<accession>A0A9Q0M712</accession>
<name>A0A9Q0M712_BLOTA</name>
<comment type="caution">
    <text evidence="1">The sequence shown here is derived from an EMBL/GenBank/DDBJ whole genome shotgun (WGS) entry which is preliminary data.</text>
</comment>
<sequence length="52" mass="5968">LPMESFSVQVQTNRQYHQRSNDPIYDCLTTLATQTFCDVPIDHSIGHVHLPI</sequence>
<organism evidence="1 2">
    <name type="scientific">Blomia tropicalis</name>
    <name type="common">Mite</name>
    <dbReference type="NCBI Taxonomy" id="40697"/>
    <lineage>
        <taxon>Eukaryota</taxon>
        <taxon>Metazoa</taxon>
        <taxon>Ecdysozoa</taxon>
        <taxon>Arthropoda</taxon>
        <taxon>Chelicerata</taxon>
        <taxon>Arachnida</taxon>
        <taxon>Acari</taxon>
        <taxon>Acariformes</taxon>
        <taxon>Sarcoptiformes</taxon>
        <taxon>Astigmata</taxon>
        <taxon>Glycyphagoidea</taxon>
        <taxon>Echimyopodidae</taxon>
        <taxon>Blomia</taxon>
    </lineage>
</organism>
<evidence type="ECO:0000313" key="2">
    <source>
        <dbReference type="Proteomes" id="UP001142055"/>
    </source>
</evidence>
<feature type="non-terminal residue" evidence="1">
    <location>
        <position position="1"/>
    </location>
</feature>
<keyword evidence="2" id="KW-1185">Reference proteome</keyword>
<dbReference type="AlphaFoldDB" id="A0A9Q0M712"/>
<reference evidence="1" key="1">
    <citation type="submission" date="2022-12" db="EMBL/GenBank/DDBJ databases">
        <title>Genome assemblies of Blomia tropicalis.</title>
        <authorList>
            <person name="Cui Y."/>
        </authorList>
    </citation>
    <scope>NUCLEOTIDE SEQUENCE</scope>
    <source>
        <tissue evidence="1">Adult mites</tissue>
    </source>
</reference>
<gene>
    <name evidence="1" type="ORF">RDWZM_004484</name>
</gene>